<organism evidence="8 9">
    <name type="scientific">Bradyrhizobium valentinum</name>
    <dbReference type="NCBI Taxonomy" id="1518501"/>
    <lineage>
        <taxon>Bacteria</taxon>
        <taxon>Pseudomonadati</taxon>
        <taxon>Pseudomonadota</taxon>
        <taxon>Alphaproteobacteria</taxon>
        <taxon>Hyphomicrobiales</taxon>
        <taxon>Nitrobacteraceae</taxon>
        <taxon>Bradyrhizobium</taxon>
    </lineage>
</organism>
<protein>
    <submittedName>
        <fullName evidence="8">ABC transporter ATP-binding protein</fullName>
    </submittedName>
</protein>
<dbReference type="AlphaFoldDB" id="A0A0R3KSD0"/>
<evidence type="ECO:0000256" key="3">
    <source>
        <dbReference type="ARBA" id="ARBA00022741"/>
    </source>
</evidence>
<keyword evidence="3" id="KW-0547">Nucleotide-binding</keyword>
<dbReference type="InterPro" id="IPR027417">
    <property type="entry name" value="P-loop_NTPase"/>
</dbReference>
<dbReference type="STRING" id="1518501.CQ10_30690"/>
<dbReference type="InterPro" id="IPR017871">
    <property type="entry name" value="ABC_transporter-like_CS"/>
</dbReference>
<evidence type="ECO:0000313" key="8">
    <source>
        <dbReference type="EMBL" id="KRR03542.1"/>
    </source>
</evidence>
<dbReference type="GO" id="GO:0015807">
    <property type="term" value="P:L-amino acid transport"/>
    <property type="evidence" value="ECO:0007669"/>
    <property type="project" value="TreeGrafter"/>
</dbReference>
<dbReference type="PROSITE" id="PS50893">
    <property type="entry name" value="ABC_TRANSPORTER_2"/>
    <property type="match status" value="1"/>
</dbReference>
<dbReference type="Proteomes" id="UP000051913">
    <property type="component" value="Unassembled WGS sequence"/>
</dbReference>
<dbReference type="Gene3D" id="3.40.50.300">
    <property type="entry name" value="P-loop containing nucleotide triphosphate hydrolases"/>
    <property type="match status" value="1"/>
</dbReference>
<evidence type="ECO:0000256" key="5">
    <source>
        <dbReference type="ARBA" id="ARBA00022970"/>
    </source>
</evidence>
<dbReference type="SUPFAM" id="SSF52540">
    <property type="entry name" value="P-loop containing nucleoside triphosphate hydrolases"/>
    <property type="match status" value="1"/>
</dbReference>
<comment type="similarity">
    <text evidence="1">Belongs to the ABC transporter superfamily.</text>
</comment>
<dbReference type="PANTHER" id="PTHR43820:SF4">
    <property type="entry name" value="HIGH-AFFINITY BRANCHED-CHAIN AMINO ACID TRANSPORT ATP-BINDING PROTEIN LIVF"/>
    <property type="match status" value="1"/>
</dbReference>
<dbReference type="InterPro" id="IPR003439">
    <property type="entry name" value="ABC_transporter-like_ATP-bd"/>
</dbReference>
<dbReference type="GO" id="GO:0005524">
    <property type="term" value="F:ATP binding"/>
    <property type="evidence" value="ECO:0007669"/>
    <property type="project" value="UniProtKB-KW"/>
</dbReference>
<reference evidence="8 9" key="1">
    <citation type="submission" date="2014-03" db="EMBL/GenBank/DDBJ databases">
        <title>Bradyrhizobium valentinum sp. nov., isolated from effective nodules of Lupinus mariae-josephae, a lupine endemic of basic-lime soils in Eastern Spain.</title>
        <authorList>
            <person name="Duran D."/>
            <person name="Rey L."/>
            <person name="Navarro A."/>
            <person name="Busquets A."/>
            <person name="Imperial J."/>
            <person name="Ruiz-Argueso T."/>
        </authorList>
    </citation>
    <scope>NUCLEOTIDE SEQUENCE [LARGE SCALE GENOMIC DNA]</scope>
    <source>
        <strain evidence="8 9">LmjM3</strain>
    </source>
</reference>
<dbReference type="InterPro" id="IPR003593">
    <property type="entry name" value="AAA+_ATPase"/>
</dbReference>
<name>A0A0R3KSD0_9BRAD</name>
<sequence>MNIASPLLAVDNLVVEIQSMPALRGFTMHVAKGAMVSLVGRNGAGKTTLMRSIMGHLTPARGSVRFEDTDLSSRPRHARAALGIGYMPEDRCLVPQLTVEENIMLPLWVAGHLDRKARLDFVYEVIGELTEMRQRKALLLSGGQQKLVALGRALAIGTKCLLLDEPFEGIAPALSERLSEVLASLKGKDLTLLMSQSDLNHSRGLIDMEFTIERGANPIPTSQ</sequence>
<dbReference type="Pfam" id="PF00005">
    <property type="entry name" value="ABC_tran"/>
    <property type="match status" value="1"/>
</dbReference>
<keyword evidence="9" id="KW-1185">Reference proteome</keyword>
<dbReference type="OrthoDB" id="7846240at2"/>
<accession>A0A0R3KSD0</accession>
<keyword evidence="4 8" id="KW-0067">ATP-binding</keyword>
<dbReference type="GO" id="GO:0015658">
    <property type="term" value="F:branched-chain amino acid transmembrane transporter activity"/>
    <property type="evidence" value="ECO:0007669"/>
    <property type="project" value="TreeGrafter"/>
</dbReference>
<evidence type="ECO:0000256" key="6">
    <source>
        <dbReference type="ARBA" id="ARBA00024722"/>
    </source>
</evidence>
<dbReference type="PROSITE" id="PS00211">
    <property type="entry name" value="ABC_TRANSPORTER_1"/>
    <property type="match status" value="1"/>
</dbReference>
<evidence type="ECO:0000256" key="2">
    <source>
        <dbReference type="ARBA" id="ARBA00022448"/>
    </source>
</evidence>
<evidence type="ECO:0000256" key="1">
    <source>
        <dbReference type="ARBA" id="ARBA00005417"/>
    </source>
</evidence>
<dbReference type="InterPro" id="IPR052156">
    <property type="entry name" value="BCAA_Transport_ATP-bd_LivF"/>
</dbReference>
<dbReference type="SMART" id="SM00382">
    <property type="entry name" value="AAA"/>
    <property type="match status" value="1"/>
</dbReference>
<keyword evidence="2" id="KW-0813">Transport</keyword>
<comment type="function">
    <text evidence="6">Involved in beta-(1--&gt;2)glucan export. Transmembrane domains (TMD) form a pore in the inner membrane and the ATP-binding domain (NBD) is responsible for energy generation.</text>
</comment>
<dbReference type="RefSeq" id="WP_057852623.1">
    <property type="nucleotide sequence ID" value="NZ_LLXX01000136.1"/>
</dbReference>
<feature type="domain" description="ABC transporter" evidence="7">
    <location>
        <begin position="8"/>
        <end position="223"/>
    </location>
</feature>
<evidence type="ECO:0000259" key="7">
    <source>
        <dbReference type="PROSITE" id="PS50893"/>
    </source>
</evidence>
<proteinExistence type="inferred from homology"/>
<dbReference type="PANTHER" id="PTHR43820">
    <property type="entry name" value="HIGH-AFFINITY BRANCHED-CHAIN AMINO ACID TRANSPORT ATP-BINDING PROTEIN LIVF"/>
    <property type="match status" value="1"/>
</dbReference>
<dbReference type="EMBL" id="LLXX01000136">
    <property type="protein sequence ID" value="KRR03542.1"/>
    <property type="molecule type" value="Genomic_DNA"/>
</dbReference>
<evidence type="ECO:0000313" key="9">
    <source>
        <dbReference type="Proteomes" id="UP000051913"/>
    </source>
</evidence>
<keyword evidence="5" id="KW-0029">Amino-acid transport</keyword>
<gene>
    <name evidence="8" type="ORF">CP49_25135</name>
</gene>
<comment type="caution">
    <text evidence="8">The sequence shown here is derived from an EMBL/GenBank/DDBJ whole genome shotgun (WGS) entry which is preliminary data.</text>
</comment>
<evidence type="ECO:0000256" key="4">
    <source>
        <dbReference type="ARBA" id="ARBA00022840"/>
    </source>
</evidence>
<dbReference type="GO" id="GO:0016887">
    <property type="term" value="F:ATP hydrolysis activity"/>
    <property type="evidence" value="ECO:0007669"/>
    <property type="project" value="InterPro"/>
</dbReference>